<dbReference type="AlphaFoldDB" id="A0A1G9CFV9"/>
<dbReference type="RefSeq" id="WP_090751724.1">
    <property type="nucleotide sequence ID" value="NZ_FNGE01000001.1"/>
</dbReference>
<evidence type="ECO:0000259" key="2">
    <source>
        <dbReference type="PROSITE" id="PS51186"/>
    </source>
</evidence>
<proteinExistence type="predicted"/>
<dbReference type="PROSITE" id="PS51186">
    <property type="entry name" value="GNAT"/>
    <property type="match status" value="1"/>
</dbReference>
<dbReference type="Proteomes" id="UP000199555">
    <property type="component" value="Unassembled WGS sequence"/>
</dbReference>
<dbReference type="OrthoDB" id="9804026at2"/>
<reference evidence="4" key="1">
    <citation type="submission" date="2016-10" db="EMBL/GenBank/DDBJ databases">
        <authorList>
            <person name="Varghese N."/>
            <person name="Submissions S."/>
        </authorList>
    </citation>
    <scope>NUCLEOTIDE SEQUENCE [LARGE SCALE GENOMIC DNA]</scope>
    <source>
        <strain evidence="4">CGMCC 1.7655</strain>
    </source>
</reference>
<dbReference type="PANTHER" id="PTHR13947:SF37">
    <property type="entry name" value="LD18367P"/>
    <property type="match status" value="1"/>
</dbReference>
<dbReference type="InterPro" id="IPR016181">
    <property type="entry name" value="Acyl_CoA_acyltransferase"/>
</dbReference>
<sequence length="142" mass="14792">MSGGSATGPKQLAALHGRCFVTPRPWTATEFEGLLSAPGCVLLTAADGFLLGRIAGGEAELLTLAVAPEARRAGQGRALVGRFLEQCQAQGAEAAFLEVASDNAAALALYRRTGWEAVGRRPRYYAPGIDAVVMRHGLGRAA</sequence>
<dbReference type="InterPro" id="IPR050769">
    <property type="entry name" value="NAT_camello-type"/>
</dbReference>
<evidence type="ECO:0000313" key="4">
    <source>
        <dbReference type="Proteomes" id="UP000199555"/>
    </source>
</evidence>
<evidence type="ECO:0000256" key="1">
    <source>
        <dbReference type="ARBA" id="ARBA00022679"/>
    </source>
</evidence>
<dbReference type="InterPro" id="IPR000182">
    <property type="entry name" value="GNAT_dom"/>
</dbReference>
<gene>
    <name evidence="3" type="ORF">SAMN04487971_101201</name>
</gene>
<organism evidence="3 4">
    <name type="scientific">Paracoccus chinensis</name>
    <dbReference type="NCBI Taxonomy" id="525640"/>
    <lineage>
        <taxon>Bacteria</taxon>
        <taxon>Pseudomonadati</taxon>
        <taxon>Pseudomonadota</taxon>
        <taxon>Alphaproteobacteria</taxon>
        <taxon>Rhodobacterales</taxon>
        <taxon>Paracoccaceae</taxon>
        <taxon>Paracoccus</taxon>
    </lineage>
</organism>
<dbReference type="GO" id="GO:0008080">
    <property type="term" value="F:N-acetyltransferase activity"/>
    <property type="evidence" value="ECO:0007669"/>
    <property type="project" value="InterPro"/>
</dbReference>
<feature type="domain" description="N-acetyltransferase" evidence="2">
    <location>
        <begin position="1"/>
        <end position="139"/>
    </location>
</feature>
<dbReference type="EMBL" id="FNGE01000001">
    <property type="protein sequence ID" value="SDK50364.1"/>
    <property type="molecule type" value="Genomic_DNA"/>
</dbReference>
<dbReference type="Pfam" id="PF00583">
    <property type="entry name" value="Acetyltransf_1"/>
    <property type="match status" value="1"/>
</dbReference>
<accession>A0A1G9CFV9</accession>
<keyword evidence="4" id="KW-1185">Reference proteome</keyword>
<dbReference type="PANTHER" id="PTHR13947">
    <property type="entry name" value="GNAT FAMILY N-ACETYLTRANSFERASE"/>
    <property type="match status" value="1"/>
</dbReference>
<evidence type="ECO:0000313" key="3">
    <source>
        <dbReference type="EMBL" id="SDK50364.1"/>
    </source>
</evidence>
<dbReference type="STRING" id="525640.SAMN04487971_101201"/>
<keyword evidence="1 3" id="KW-0808">Transferase</keyword>
<dbReference type="CDD" id="cd04301">
    <property type="entry name" value="NAT_SF"/>
    <property type="match status" value="1"/>
</dbReference>
<protein>
    <submittedName>
        <fullName evidence="3">Ribosomal-protein-alanine N-acetyltransferase</fullName>
    </submittedName>
</protein>
<dbReference type="Gene3D" id="3.40.630.30">
    <property type="match status" value="1"/>
</dbReference>
<dbReference type="SUPFAM" id="SSF55729">
    <property type="entry name" value="Acyl-CoA N-acyltransferases (Nat)"/>
    <property type="match status" value="1"/>
</dbReference>
<name>A0A1G9CFV9_9RHOB</name>